<gene>
    <name evidence="1" type="ORF">HLVA_19440</name>
</gene>
<evidence type="ECO:0000313" key="2">
    <source>
        <dbReference type="Proteomes" id="UP001321582"/>
    </source>
</evidence>
<dbReference type="EMBL" id="AP027059">
    <property type="protein sequence ID" value="BDU51375.1"/>
    <property type="molecule type" value="Genomic_DNA"/>
</dbReference>
<dbReference type="Proteomes" id="UP001321582">
    <property type="component" value="Chromosome"/>
</dbReference>
<dbReference type="KEGG" id="haby:HLVA_19440"/>
<sequence length="160" mass="18560">MTNNDILRRVRYALDIPDKVLIGCFKEFGEHMEVADVRNLLKKENEEGYVKCSNKQLGMVLDGYIIYKRGRQEPKPGEEPKPRIELTGNNFNNLIMKKLKIALNLRSDDIIDIFNLAGVNVSVSELRSLFRKPGHKNYKECLDSYLRNFLKGLTIHYRGE</sequence>
<dbReference type="PANTHER" id="PTHR37805">
    <property type="entry name" value="CYTOPLASMIC PROTEIN-RELATED"/>
    <property type="match status" value="1"/>
</dbReference>
<organism evidence="1 2">
    <name type="scientific">Haliovirga abyssi</name>
    <dbReference type="NCBI Taxonomy" id="2996794"/>
    <lineage>
        <taxon>Bacteria</taxon>
        <taxon>Fusobacteriati</taxon>
        <taxon>Fusobacteriota</taxon>
        <taxon>Fusobacteriia</taxon>
        <taxon>Fusobacteriales</taxon>
        <taxon>Haliovirgaceae</taxon>
        <taxon>Haliovirga</taxon>
    </lineage>
</organism>
<reference evidence="1 2" key="1">
    <citation type="submission" date="2022-11" db="EMBL/GenBank/DDBJ databases">
        <title>Haliovirga abyssi gen. nov., sp. nov., a mesophilic fermentative bacterium isolated from the Iheya North hydrothermal field and the proposal of Haliovirgaceae fam. nov.</title>
        <authorList>
            <person name="Miyazaki U."/>
            <person name="Tame A."/>
            <person name="Miyazaki J."/>
            <person name="Takai K."/>
            <person name="Sawayama S."/>
            <person name="Kitajima M."/>
            <person name="Okamoto A."/>
            <person name="Nakagawa S."/>
        </authorList>
    </citation>
    <scope>NUCLEOTIDE SEQUENCE [LARGE SCALE GENOMIC DNA]</scope>
    <source>
        <strain evidence="1 2">IC12</strain>
    </source>
</reference>
<dbReference type="InterPro" id="IPR009921">
    <property type="entry name" value="YehS-like"/>
</dbReference>
<evidence type="ECO:0000313" key="1">
    <source>
        <dbReference type="EMBL" id="BDU51375.1"/>
    </source>
</evidence>
<dbReference type="Pfam" id="PF07308">
    <property type="entry name" value="DUF1456"/>
    <property type="match status" value="2"/>
</dbReference>
<keyword evidence="2" id="KW-1185">Reference proteome</keyword>
<protein>
    <recommendedName>
        <fullName evidence="3">DUF1456 family protein</fullName>
    </recommendedName>
</protein>
<dbReference type="AlphaFoldDB" id="A0AAU9E4E4"/>
<proteinExistence type="predicted"/>
<name>A0AAU9E4E4_9FUSO</name>
<accession>A0AAU9E4E4</accession>
<evidence type="ECO:0008006" key="3">
    <source>
        <dbReference type="Google" id="ProtNLM"/>
    </source>
</evidence>
<dbReference type="RefSeq" id="WP_307904264.1">
    <property type="nucleotide sequence ID" value="NZ_AP027059.1"/>
</dbReference>
<dbReference type="PANTHER" id="PTHR37805:SF1">
    <property type="entry name" value="CYTOPLASMIC PROTEIN"/>
    <property type="match status" value="1"/>
</dbReference>